<reference evidence="2 3" key="1">
    <citation type="submission" date="2017-12" db="EMBL/GenBank/DDBJ databases">
        <authorList>
            <person name="Pombert J.-F."/>
            <person name="Haag K.L."/>
            <person name="Ebert D."/>
        </authorList>
    </citation>
    <scope>NUCLEOTIDE SEQUENCE [LARGE SCALE GENOMIC DNA]</scope>
    <source>
        <strain evidence="2">IL-G-3</strain>
    </source>
</reference>
<evidence type="ECO:0000313" key="3">
    <source>
        <dbReference type="Proteomes" id="UP000292282"/>
    </source>
</evidence>
<accession>A0A4Q9LQA5</accession>
<feature type="compositionally biased region" description="Low complexity" evidence="1">
    <location>
        <begin position="155"/>
        <end position="190"/>
    </location>
</feature>
<feature type="compositionally biased region" description="Polar residues" evidence="1">
    <location>
        <begin position="664"/>
        <end position="713"/>
    </location>
</feature>
<dbReference type="Proteomes" id="UP000292282">
    <property type="component" value="Unassembled WGS sequence"/>
</dbReference>
<name>A0A4Q9LQA5_9MICR</name>
<dbReference type="VEuPathDB" id="MicrosporidiaDB:CWI38_1624p0010"/>
<feature type="non-terminal residue" evidence="2">
    <location>
        <position position="1588"/>
    </location>
</feature>
<protein>
    <submittedName>
        <fullName evidence="2">Uncharacterized protein</fullName>
    </submittedName>
</protein>
<evidence type="ECO:0000313" key="2">
    <source>
        <dbReference type="EMBL" id="TBU10659.1"/>
    </source>
</evidence>
<organism evidence="2 3">
    <name type="scientific">Hamiltosporidium tvaerminnensis</name>
    <dbReference type="NCBI Taxonomy" id="1176355"/>
    <lineage>
        <taxon>Eukaryota</taxon>
        <taxon>Fungi</taxon>
        <taxon>Fungi incertae sedis</taxon>
        <taxon>Microsporidia</taxon>
        <taxon>Dubosqiidae</taxon>
        <taxon>Hamiltosporidium</taxon>
    </lineage>
</organism>
<sequence>MPSNFIHPTQIYKKNKKHYTSHTFITHTTTHNLPFTPTHIFPPYILTIINTTLSIYNIDTHLTYNIPFTSVPINCTIITNTHIYQYPLLLVITPYTLYIYSLSDTPLFVTNCSVNIPTDKRNLEKKNKEKDLEDRYDSSRGDSRRCEEYDTEYENTSNTDINTNINTNTSNTNTNNTNTSNTNTNNTTTSTNNTISNTTFGFPYLLIDNTLYYIRIKNAFFSPLKVSLIPYNYSKLYFIFPFLLNSPKILHFSAYDSYLVILTIQHIQLYKERVNICTITPRRKDYKAIGIIGDLEEDILVICALNDGSRDIYSTRCYIRTIPPPLYHPSDSYDKNCSNNRICSIPPSLYPSSDSYDKNSSNNPTGTIPPPLYPSSDIYDKITTFFSYSDISYVNNTEYPNPSLTLKRCIKTNSKISLIPVFIRYSNNSVIISYLKENQLYNYDINQPIENYQIFNTSSNIKNIFIKNNIKYFNNTSITTPYCTTSTTLYILTGNKLYIYNRVPLHKYLLQSKPEELYLLSNAYTHKELQLCYLTLISEKEDVSGIQHYFSDVRVSYSTLISEKEDVSGIQHYFSDVRDYILEEWVYRLVEPLLKRDLMVEEDVDGYVVEVEKCIKLISNVVLYSTKSKGGSGNSSSVIGGLSNRSSVVGGLSNRSSVIGGLSNRDSQQQGLSNRDSNQQGLSNRDSQQQGLSNRDTKQQGLSNSTYEQQGLSNTTNNTPNTPNITYSVNNVLTTLTFIKVLLSYDTNTLLDTLSTLYPSLTLQSLLISQIETVISTLISNNILSCIILDTLLNNSMFRNSTLLRKKRGFDLISKRSKKSMEESVNVLIEWIKSGIDINELKGVINMYVNNRYYSGGGVIIREWYKTVKPVISYNMLISLINSVLYCKGALKEFLFTEKEDFGCAVLECVLQELKNNKCLFFNTECLCCVRSERVVCMGVSDIIKVSELSGYSSCKKERDYGNCGNNSGNNSRDSGNNSRDYGNCGIYNDFNSNYSRNSNYENRNNNNSTINNINRNLNYNSNINNINNSNNSNSSNINNRISNGNENKFISDPFFLQTFFKEKMHLSVENEESDLLWKYYCYRNDRRKAIEVLLQRIESVELEKKREYLKICSTVEKSKKIEFMAICCDIQIEAVRRIKNNNLEMNMCGIVGGGVGGNRNNNLEGNMSGFVKGDSLMGGNRNNNLEGNMSGVIGGVVGSDSSMISKGRFNVKTDPCFTNTAFLNFNLLSPQPLFSDVCYFMKYYDLSIVLGYKVEIEKEIIRKVWNEVVKKEDWYKILIYVISKVGVMCSEDVVEALVCNGYVKGDGNLIKKLCDLGLKKEEVLVCMGGCIEKVGCPGSKRMVMMEIEVCGGRGIGEKYGVDGNIRNEKIKAVNNLENTTVEILMCDVAMLSERLPPPPTFHNTTHQPPSSSCQNSLVCLVDTIPSSSGTDATAFGPANGMTNLNTHAILEGNRLVVLHSILDSVTVVGQEWPRSAILAVQKRFERMPRNGWPVTLRYYNEKFSCTIDIDAEIRQEENRERRRIATCLTEPCTLTDTTEYINLRDKFLSKIKEISEKEIGKVVVRTRKLPSELVDSKVLDLINRIIG</sequence>
<gene>
    <name evidence="2" type="ORF">CWI38_1624p0010</name>
</gene>
<dbReference type="EMBL" id="PITK01001624">
    <property type="protein sequence ID" value="TBU10659.1"/>
    <property type="molecule type" value="Genomic_DNA"/>
</dbReference>
<feature type="region of interest" description="Disordered" evidence="1">
    <location>
        <begin position="660"/>
        <end position="724"/>
    </location>
</feature>
<keyword evidence="3" id="KW-1185">Reference proteome</keyword>
<proteinExistence type="predicted"/>
<dbReference type="STRING" id="1176355.A0A4Q9LQA5"/>
<feature type="region of interest" description="Disordered" evidence="1">
    <location>
        <begin position="125"/>
        <end position="190"/>
    </location>
</feature>
<feature type="compositionally biased region" description="Basic and acidic residues" evidence="1">
    <location>
        <begin position="125"/>
        <end position="148"/>
    </location>
</feature>
<evidence type="ECO:0000256" key="1">
    <source>
        <dbReference type="SAM" id="MobiDB-lite"/>
    </source>
</evidence>
<dbReference type="OrthoDB" id="2200980at2759"/>
<comment type="caution">
    <text evidence="2">The sequence shown here is derived from an EMBL/GenBank/DDBJ whole genome shotgun (WGS) entry which is preliminary data.</text>
</comment>
<feature type="compositionally biased region" description="Low complexity" evidence="1">
    <location>
        <begin position="714"/>
        <end position="724"/>
    </location>
</feature>